<evidence type="ECO:0000313" key="2">
    <source>
        <dbReference type="Proteomes" id="UP000799767"/>
    </source>
</evidence>
<accession>A0A6A6Q6D3</accession>
<gene>
    <name evidence="1" type="ORF">BDY17DRAFT_321704</name>
</gene>
<name>A0A6A6Q6D3_9PEZI</name>
<dbReference type="EMBL" id="MU001632">
    <property type="protein sequence ID" value="KAF2486957.1"/>
    <property type="molecule type" value="Genomic_DNA"/>
</dbReference>
<sequence>MAAATSPKGPYKLVTVNTAPERAKRLVGKMIEGLSDRYQVIHEANCSQIDEVHETVSRIQPNVLFCASMWTPEEAEQIQSLARDANPSIVTYALPQGLQVQRGPDAVVEHLIENVPRLLDSAKA</sequence>
<keyword evidence="2" id="KW-1185">Reference proteome</keyword>
<dbReference type="RefSeq" id="XP_033593526.1">
    <property type="nucleotide sequence ID" value="XM_033736676.1"/>
</dbReference>
<dbReference type="GeneID" id="54477678"/>
<organism evidence="1 2">
    <name type="scientific">Neohortaea acidophila</name>
    <dbReference type="NCBI Taxonomy" id="245834"/>
    <lineage>
        <taxon>Eukaryota</taxon>
        <taxon>Fungi</taxon>
        <taxon>Dikarya</taxon>
        <taxon>Ascomycota</taxon>
        <taxon>Pezizomycotina</taxon>
        <taxon>Dothideomycetes</taxon>
        <taxon>Dothideomycetidae</taxon>
        <taxon>Mycosphaerellales</taxon>
        <taxon>Teratosphaeriaceae</taxon>
        <taxon>Neohortaea</taxon>
    </lineage>
</organism>
<dbReference type="OrthoDB" id="2772415at2759"/>
<proteinExistence type="predicted"/>
<dbReference type="AlphaFoldDB" id="A0A6A6Q6D3"/>
<protein>
    <submittedName>
        <fullName evidence="1">Uncharacterized protein</fullName>
    </submittedName>
</protein>
<dbReference type="Proteomes" id="UP000799767">
    <property type="component" value="Unassembled WGS sequence"/>
</dbReference>
<evidence type="ECO:0000313" key="1">
    <source>
        <dbReference type="EMBL" id="KAF2486957.1"/>
    </source>
</evidence>
<reference evidence="1" key="1">
    <citation type="journal article" date="2020" name="Stud. Mycol.">
        <title>101 Dothideomycetes genomes: a test case for predicting lifestyles and emergence of pathogens.</title>
        <authorList>
            <person name="Haridas S."/>
            <person name="Albert R."/>
            <person name="Binder M."/>
            <person name="Bloem J."/>
            <person name="Labutti K."/>
            <person name="Salamov A."/>
            <person name="Andreopoulos B."/>
            <person name="Baker S."/>
            <person name="Barry K."/>
            <person name="Bills G."/>
            <person name="Bluhm B."/>
            <person name="Cannon C."/>
            <person name="Castanera R."/>
            <person name="Culley D."/>
            <person name="Daum C."/>
            <person name="Ezra D."/>
            <person name="Gonzalez J."/>
            <person name="Henrissat B."/>
            <person name="Kuo A."/>
            <person name="Liang C."/>
            <person name="Lipzen A."/>
            <person name="Lutzoni F."/>
            <person name="Magnuson J."/>
            <person name="Mondo S."/>
            <person name="Nolan M."/>
            <person name="Ohm R."/>
            <person name="Pangilinan J."/>
            <person name="Park H.-J."/>
            <person name="Ramirez L."/>
            <person name="Alfaro M."/>
            <person name="Sun H."/>
            <person name="Tritt A."/>
            <person name="Yoshinaga Y."/>
            <person name="Zwiers L.-H."/>
            <person name="Turgeon B."/>
            <person name="Goodwin S."/>
            <person name="Spatafora J."/>
            <person name="Crous P."/>
            <person name="Grigoriev I."/>
        </authorList>
    </citation>
    <scope>NUCLEOTIDE SEQUENCE</scope>
    <source>
        <strain evidence="1">CBS 113389</strain>
    </source>
</reference>